<gene>
    <name evidence="1" type="ORF">NDU88_003639</name>
</gene>
<dbReference type="AlphaFoldDB" id="A0AAV7SGI2"/>
<proteinExistence type="predicted"/>
<accession>A0AAV7SGI2</accession>
<evidence type="ECO:0000313" key="1">
    <source>
        <dbReference type="EMBL" id="KAJ1163176.1"/>
    </source>
</evidence>
<dbReference type="Proteomes" id="UP001066276">
    <property type="component" value="Chromosome 4_2"/>
</dbReference>
<dbReference type="EMBL" id="JANPWB010000008">
    <property type="protein sequence ID" value="KAJ1163176.1"/>
    <property type="molecule type" value="Genomic_DNA"/>
</dbReference>
<sequence length="55" mass="5693">VALSLAQVVATPRSPPLPACIAEETSRSPIELHCKPDACLHTAPGRPCAAEGVLF</sequence>
<comment type="caution">
    <text evidence="1">The sequence shown here is derived from an EMBL/GenBank/DDBJ whole genome shotgun (WGS) entry which is preliminary data.</text>
</comment>
<feature type="non-terminal residue" evidence="1">
    <location>
        <position position="55"/>
    </location>
</feature>
<reference evidence="1" key="1">
    <citation type="journal article" date="2022" name="bioRxiv">
        <title>Sequencing and chromosome-scale assembly of the giantPleurodeles waltlgenome.</title>
        <authorList>
            <person name="Brown T."/>
            <person name="Elewa A."/>
            <person name="Iarovenko S."/>
            <person name="Subramanian E."/>
            <person name="Araus A.J."/>
            <person name="Petzold A."/>
            <person name="Susuki M."/>
            <person name="Suzuki K.-i.T."/>
            <person name="Hayashi T."/>
            <person name="Toyoda A."/>
            <person name="Oliveira C."/>
            <person name="Osipova E."/>
            <person name="Leigh N.D."/>
            <person name="Simon A."/>
            <person name="Yun M.H."/>
        </authorList>
    </citation>
    <scope>NUCLEOTIDE SEQUENCE</scope>
    <source>
        <strain evidence="1">20211129_DDA</strain>
        <tissue evidence="1">Liver</tissue>
    </source>
</reference>
<evidence type="ECO:0000313" key="2">
    <source>
        <dbReference type="Proteomes" id="UP001066276"/>
    </source>
</evidence>
<protein>
    <submittedName>
        <fullName evidence="1">Uncharacterized protein</fullName>
    </submittedName>
</protein>
<keyword evidence="2" id="KW-1185">Reference proteome</keyword>
<name>A0AAV7SGI2_PLEWA</name>
<feature type="non-terminal residue" evidence="1">
    <location>
        <position position="1"/>
    </location>
</feature>
<organism evidence="1 2">
    <name type="scientific">Pleurodeles waltl</name>
    <name type="common">Iberian ribbed newt</name>
    <dbReference type="NCBI Taxonomy" id="8319"/>
    <lineage>
        <taxon>Eukaryota</taxon>
        <taxon>Metazoa</taxon>
        <taxon>Chordata</taxon>
        <taxon>Craniata</taxon>
        <taxon>Vertebrata</taxon>
        <taxon>Euteleostomi</taxon>
        <taxon>Amphibia</taxon>
        <taxon>Batrachia</taxon>
        <taxon>Caudata</taxon>
        <taxon>Salamandroidea</taxon>
        <taxon>Salamandridae</taxon>
        <taxon>Pleurodelinae</taxon>
        <taxon>Pleurodeles</taxon>
    </lineage>
</organism>